<feature type="domain" description="DNA-directed RNA polymerase RBP11-like dimerisation" evidence="4">
    <location>
        <begin position="21"/>
        <end position="93"/>
    </location>
</feature>
<dbReference type="InterPro" id="IPR009025">
    <property type="entry name" value="RBP11-like_dimer"/>
</dbReference>
<gene>
    <name evidence="5" type="ORF">TUBRATIS_000090</name>
</gene>
<sequence length="105" mass="12169">MNVNDELKEEVPRLKTVNNHQIAIGNEDHTLMNILRYTINKKCDDVDFSGYTIPHPSEKVSIFTVQYKDECKQKSENIYSTLIDGLEGIEEIGECLLNQLEYFDK</sequence>
<dbReference type="Gene3D" id="3.30.1360.10">
    <property type="entry name" value="RNA polymerase, RBP11-like subunit"/>
    <property type="match status" value="1"/>
</dbReference>
<keyword evidence="6" id="KW-1185">Reference proteome</keyword>
<comment type="similarity">
    <text evidence="3">Belongs to the archaeal Rpo11/eukaryotic RPB11/RPC19 RNA polymerase subunit family.</text>
</comment>
<evidence type="ECO:0000313" key="5">
    <source>
        <dbReference type="EMBL" id="RVD93456.1"/>
    </source>
</evidence>
<protein>
    <submittedName>
        <fullName evidence="5">Subunit AC19 of RNA polymerase</fullName>
    </submittedName>
</protein>
<dbReference type="VEuPathDB" id="MicrosporidiaDB:TUBRATIS_000090"/>
<dbReference type="PANTHER" id="PTHR13946">
    <property type="entry name" value="DNA-DIRECTED RNA POLYMERASE I,II,III"/>
    <property type="match status" value="1"/>
</dbReference>
<dbReference type="GO" id="GO:0046983">
    <property type="term" value="F:protein dimerization activity"/>
    <property type="evidence" value="ECO:0007669"/>
    <property type="project" value="InterPro"/>
</dbReference>
<dbReference type="GO" id="GO:0006351">
    <property type="term" value="P:DNA-templated transcription"/>
    <property type="evidence" value="ECO:0007669"/>
    <property type="project" value="InterPro"/>
</dbReference>
<dbReference type="OrthoDB" id="510325at2759"/>
<dbReference type="InterPro" id="IPR036603">
    <property type="entry name" value="RBP11-like"/>
</dbReference>
<comment type="caution">
    <text evidence="5">The sequence shown here is derived from an EMBL/GenBank/DDBJ whole genome shotgun (WGS) entry which is preliminary data.</text>
</comment>
<proteinExistence type="inferred from homology"/>
<dbReference type="GO" id="GO:0003899">
    <property type="term" value="F:DNA-directed RNA polymerase activity"/>
    <property type="evidence" value="ECO:0007669"/>
    <property type="project" value="TreeGrafter"/>
</dbReference>
<evidence type="ECO:0000256" key="3">
    <source>
        <dbReference type="ARBA" id="ARBA00025751"/>
    </source>
</evidence>
<evidence type="ECO:0000259" key="4">
    <source>
        <dbReference type="Pfam" id="PF13656"/>
    </source>
</evidence>
<accession>A0A437AR45</accession>
<dbReference type="GO" id="GO:0055029">
    <property type="term" value="C:nuclear DNA-directed RNA polymerase complex"/>
    <property type="evidence" value="ECO:0007669"/>
    <property type="project" value="UniProtKB-ARBA"/>
</dbReference>
<keyword evidence="1" id="KW-0240">DNA-directed RNA polymerase</keyword>
<reference evidence="5 6" key="1">
    <citation type="submission" date="2018-10" db="EMBL/GenBank/DDBJ databases">
        <title>Draft genome sequence of the microsporidian Tubulinosema ratisbonensis.</title>
        <authorList>
            <person name="Polonais V."/>
            <person name="Peyretaillade E."/>
            <person name="Niehus S."/>
            <person name="Wawrzyniak I."/>
            <person name="Franchet A."/>
            <person name="Gaspin C."/>
            <person name="Reichstadt M."/>
            <person name="Belser C."/>
            <person name="Labadie K."/>
            <person name="Delbac F."/>
            <person name="Ferrandon D."/>
        </authorList>
    </citation>
    <scope>NUCLEOTIDE SEQUENCE [LARGE SCALE GENOMIC DNA]</scope>
    <source>
        <strain evidence="5 6">Franzen</strain>
    </source>
</reference>
<dbReference type="AlphaFoldDB" id="A0A437AR45"/>
<organism evidence="5 6">
    <name type="scientific">Tubulinosema ratisbonensis</name>
    <dbReference type="NCBI Taxonomy" id="291195"/>
    <lineage>
        <taxon>Eukaryota</taxon>
        <taxon>Fungi</taxon>
        <taxon>Fungi incertae sedis</taxon>
        <taxon>Microsporidia</taxon>
        <taxon>Tubulinosematoidea</taxon>
        <taxon>Tubulinosematidae</taxon>
        <taxon>Tubulinosema</taxon>
    </lineage>
</organism>
<dbReference type="Pfam" id="PF13656">
    <property type="entry name" value="RNA_pol_L_2"/>
    <property type="match status" value="1"/>
</dbReference>
<evidence type="ECO:0000256" key="1">
    <source>
        <dbReference type="ARBA" id="ARBA00022478"/>
    </source>
</evidence>
<evidence type="ECO:0000313" key="6">
    <source>
        <dbReference type="Proteomes" id="UP000282876"/>
    </source>
</evidence>
<evidence type="ECO:0000256" key="2">
    <source>
        <dbReference type="ARBA" id="ARBA00023163"/>
    </source>
</evidence>
<dbReference type="PANTHER" id="PTHR13946:SF28">
    <property type="entry name" value="DNA-DIRECTED RNA POLYMERASES I AND III SUBUNIT RPAC2"/>
    <property type="match status" value="1"/>
</dbReference>
<name>A0A437AR45_9MICR</name>
<keyword evidence="2" id="KW-0804">Transcription</keyword>
<dbReference type="EMBL" id="RCSS01000003">
    <property type="protein sequence ID" value="RVD93456.1"/>
    <property type="molecule type" value="Genomic_DNA"/>
</dbReference>
<dbReference type="Proteomes" id="UP000282876">
    <property type="component" value="Unassembled WGS sequence"/>
</dbReference>
<dbReference type="SUPFAM" id="SSF55257">
    <property type="entry name" value="RBP11-like subunits of RNA polymerase"/>
    <property type="match status" value="1"/>
</dbReference>